<dbReference type="KEGG" id="kcm:ABWK59_03205"/>
<sequence length="340" mass="37151">MTRTTPERPLDVAAGFPELAGQARTATRLHPHPGAPTVHDSSVGGPLLWPADEPWPAYESPYPPYGPLTTLADIRTRRAVLTRAWSRPRGPRENLLTPAEQEVVDRIRAGHPPALQPAGPQPLIPLAQLYARDVPGLPFPEGTDLLQVVWSPSEDVEGCSGAVQLRWRRASEVREVLAAPPEPAYVQQDDHVPEPCLLRPEQVREFPPGHLLAEEVTERLETWAEQRSADYRSDLSVAPGWKAGGWPAHFTFRDPAGPEELSCGECGGPVEALLTVDSGEWDGSTGSWRPLEDGEDAGKPPGYPCRDACNPTLVTVGRGYTLQMYHCVGTPAHLPRTIMQ</sequence>
<evidence type="ECO:0008006" key="3">
    <source>
        <dbReference type="Google" id="ProtNLM"/>
    </source>
</evidence>
<dbReference type="Gene3D" id="2.30.320.10">
    <property type="entry name" value="YwqG-like"/>
    <property type="match status" value="1"/>
</dbReference>
<protein>
    <recommendedName>
        <fullName evidence="3">LigA protein</fullName>
    </recommendedName>
</protein>
<feature type="region of interest" description="Disordered" evidence="1">
    <location>
        <begin position="281"/>
        <end position="301"/>
    </location>
</feature>
<dbReference type="AlphaFoldDB" id="A0AAU8JP31"/>
<dbReference type="RefSeq" id="WP_354637752.1">
    <property type="nucleotide sequence ID" value="NZ_CP159872.1"/>
</dbReference>
<organism evidence="2">
    <name type="scientific">Kitasatospora camelliae</name>
    <dbReference type="NCBI Taxonomy" id="3156397"/>
    <lineage>
        <taxon>Bacteria</taxon>
        <taxon>Bacillati</taxon>
        <taxon>Actinomycetota</taxon>
        <taxon>Actinomycetes</taxon>
        <taxon>Kitasatosporales</taxon>
        <taxon>Streptomycetaceae</taxon>
        <taxon>Kitasatospora</taxon>
    </lineage>
</organism>
<evidence type="ECO:0000313" key="2">
    <source>
        <dbReference type="EMBL" id="XCM78009.1"/>
    </source>
</evidence>
<proteinExistence type="predicted"/>
<evidence type="ECO:0000256" key="1">
    <source>
        <dbReference type="SAM" id="MobiDB-lite"/>
    </source>
</evidence>
<name>A0AAU8JP31_9ACTN</name>
<accession>A0AAU8JP31</accession>
<gene>
    <name evidence="2" type="ORF">ABWK59_03205</name>
</gene>
<dbReference type="EMBL" id="CP159872">
    <property type="protein sequence ID" value="XCM78009.1"/>
    <property type="molecule type" value="Genomic_DNA"/>
</dbReference>
<reference evidence="2" key="1">
    <citation type="submission" date="2024-06" db="EMBL/GenBank/DDBJ databases">
        <title>The genome sequences of Kitasatospora sp. strain HUAS MG31.</title>
        <authorList>
            <person name="Mo P."/>
        </authorList>
    </citation>
    <scope>NUCLEOTIDE SEQUENCE</scope>
    <source>
        <strain evidence="2">HUAS MG31</strain>
    </source>
</reference>